<dbReference type="Proteomes" id="UP000675781">
    <property type="component" value="Unassembled WGS sequence"/>
</dbReference>
<dbReference type="EMBL" id="JAGSOG010000095">
    <property type="protein sequence ID" value="MBR7835443.1"/>
    <property type="molecule type" value="Genomic_DNA"/>
</dbReference>
<organism evidence="2 3">
    <name type="scientific">Actinospica durhamensis</name>
    <dbReference type="NCBI Taxonomy" id="1508375"/>
    <lineage>
        <taxon>Bacteria</taxon>
        <taxon>Bacillati</taxon>
        <taxon>Actinomycetota</taxon>
        <taxon>Actinomycetes</taxon>
        <taxon>Catenulisporales</taxon>
        <taxon>Actinospicaceae</taxon>
        <taxon>Actinospica</taxon>
    </lineage>
</organism>
<evidence type="ECO:0000313" key="2">
    <source>
        <dbReference type="EMBL" id="MBR7835443.1"/>
    </source>
</evidence>
<comment type="caution">
    <text evidence="2">The sequence shown here is derived from an EMBL/GenBank/DDBJ whole genome shotgun (WGS) entry which is preliminary data.</text>
</comment>
<feature type="region of interest" description="Disordered" evidence="1">
    <location>
        <begin position="273"/>
        <end position="356"/>
    </location>
</feature>
<dbReference type="RefSeq" id="WP_212529936.1">
    <property type="nucleotide sequence ID" value="NZ_JAGSOG010000095.1"/>
</dbReference>
<name>A0A941ES13_9ACTN</name>
<evidence type="ECO:0000313" key="3">
    <source>
        <dbReference type="Proteomes" id="UP000675781"/>
    </source>
</evidence>
<sequence length="439" mass="45144">MIGDTARWAALGLADPVPGDPEALATLVQCLAAMSDALGQESARLGGIGVDQDGIQAVWTGPQARTFAASHSELTVRVKTAQQAFADALEALAAWQSHLEVLQQNAHLLLGQAEAAPAEARFVVEAEHAQLEQNATEQASACAAALDRAVELIGAYLPHRSWWDEVTGFVDSFVDDVLGFVGALSDVLNEINNWMSIAALCLAPFPVIGEFVDAVALVTSATQAGADVVLFAAGRKSLMQVGEDIGGLALNYAGDGIGGERVTSGVKEADDAAKAAAKESENAAKAGVNDGVKVGQDAAKAGPHHDELAATGAKETKAPKQPAEARVPKASSEAKAPTETKAPKAPTEAKAPQEAGKPSVFRAAAHTTVHPVERIRNAAEEVADHGYGKTMKGWLDTRNKKIVSGHLLQLGGKGGDVAINWLGGDDSTGQGGSGQGGTG</sequence>
<accession>A0A941ES13</accession>
<protein>
    <recommendedName>
        <fullName evidence="4">WXG100 family type VII secretion target</fullName>
    </recommendedName>
</protein>
<reference evidence="2" key="1">
    <citation type="submission" date="2021-04" db="EMBL/GenBank/DDBJ databases">
        <title>Genome based classification of Actinospica acidithermotolerans sp. nov., an actinobacterium isolated from an Indonesian hot spring.</title>
        <authorList>
            <person name="Kusuma A.B."/>
            <person name="Putra K.E."/>
            <person name="Nafisah S."/>
            <person name="Loh J."/>
            <person name="Nouioui I."/>
            <person name="Goodfellow M."/>
        </authorList>
    </citation>
    <scope>NUCLEOTIDE SEQUENCE</scope>
    <source>
        <strain evidence="2">CSCA 57</strain>
    </source>
</reference>
<feature type="compositionally biased region" description="Basic and acidic residues" evidence="1">
    <location>
        <begin position="273"/>
        <end position="282"/>
    </location>
</feature>
<feature type="compositionally biased region" description="Basic and acidic residues" evidence="1">
    <location>
        <begin position="303"/>
        <end position="318"/>
    </location>
</feature>
<gene>
    <name evidence="2" type="ORF">KDL01_19365</name>
</gene>
<dbReference type="AlphaFoldDB" id="A0A941ES13"/>
<feature type="compositionally biased region" description="Low complexity" evidence="1">
    <location>
        <begin position="343"/>
        <end position="355"/>
    </location>
</feature>
<proteinExistence type="predicted"/>
<evidence type="ECO:0008006" key="4">
    <source>
        <dbReference type="Google" id="ProtNLM"/>
    </source>
</evidence>
<keyword evidence="3" id="KW-1185">Reference proteome</keyword>
<evidence type="ECO:0000256" key="1">
    <source>
        <dbReference type="SAM" id="MobiDB-lite"/>
    </source>
</evidence>